<evidence type="ECO:0000313" key="8">
    <source>
        <dbReference type="Proteomes" id="UP001217089"/>
    </source>
</evidence>
<keyword evidence="1" id="KW-0147">Chitin-binding</keyword>
<sequence length="188" mass="20044">MLSILGGVPNPCNNNPLNKGYFPYPGDQTKAIQCDNLGRMYTIQCPCNTVYNEATTSCISRTVTAGRLYFSVPNDNTKFIECDLQGNANILTCPGGLVWNESRLSCVYVFNGNNPTPTPAPLTGLNGNPCRANGGCLTGGFFSHPNPGKFIQCDLACDAYVLSCPAGLVWNQYSKNCVSSVQVPVAAG</sequence>
<comment type="caution">
    <text evidence="7">The sequence shown here is derived from an EMBL/GenBank/DDBJ whole genome shotgun (WGS) entry which is preliminary data.</text>
</comment>
<accession>A0ABQ9EED9</accession>
<dbReference type="InterPro" id="IPR051940">
    <property type="entry name" value="Chitin_bind-dev_reg"/>
</dbReference>
<dbReference type="PANTHER" id="PTHR23301:SF0">
    <property type="entry name" value="CHITIN-BINDING TYPE-2 DOMAIN-CONTAINING PROTEIN-RELATED"/>
    <property type="match status" value="1"/>
</dbReference>
<evidence type="ECO:0000313" key="7">
    <source>
        <dbReference type="EMBL" id="KAJ8301800.1"/>
    </source>
</evidence>
<keyword evidence="8" id="KW-1185">Reference proteome</keyword>
<dbReference type="PANTHER" id="PTHR23301">
    <property type="entry name" value="CHITIN BINDING PERITROPHIN-A"/>
    <property type="match status" value="1"/>
</dbReference>
<organism evidence="7 8">
    <name type="scientific">Tegillarca granosa</name>
    <name type="common">Malaysian cockle</name>
    <name type="synonym">Anadara granosa</name>
    <dbReference type="NCBI Taxonomy" id="220873"/>
    <lineage>
        <taxon>Eukaryota</taxon>
        <taxon>Metazoa</taxon>
        <taxon>Spiralia</taxon>
        <taxon>Lophotrochozoa</taxon>
        <taxon>Mollusca</taxon>
        <taxon>Bivalvia</taxon>
        <taxon>Autobranchia</taxon>
        <taxon>Pteriomorphia</taxon>
        <taxon>Arcoida</taxon>
        <taxon>Arcoidea</taxon>
        <taxon>Arcidae</taxon>
        <taxon>Tegillarca</taxon>
    </lineage>
</organism>
<evidence type="ECO:0000256" key="5">
    <source>
        <dbReference type="ARBA" id="ARBA00023180"/>
    </source>
</evidence>
<name>A0ABQ9EED9_TEGGR</name>
<dbReference type="Pfam" id="PF01607">
    <property type="entry name" value="CBM_14"/>
    <property type="match status" value="2"/>
</dbReference>
<dbReference type="Gene3D" id="2.170.140.10">
    <property type="entry name" value="Chitin binding domain"/>
    <property type="match status" value="3"/>
</dbReference>
<protein>
    <recommendedName>
        <fullName evidence="6">Chitin-binding type-2 domain-containing protein</fullName>
    </recommendedName>
</protein>
<evidence type="ECO:0000259" key="6">
    <source>
        <dbReference type="PROSITE" id="PS50940"/>
    </source>
</evidence>
<proteinExistence type="predicted"/>
<dbReference type="SMART" id="SM00494">
    <property type="entry name" value="ChtBD2"/>
    <property type="match status" value="3"/>
</dbReference>
<dbReference type="InterPro" id="IPR036508">
    <property type="entry name" value="Chitin-bd_dom_sf"/>
</dbReference>
<dbReference type="InterPro" id="IPR002557">
    <property type="entry name" value="Chitin-bd_dom"/>
</dbReference>
<keyword evidence="2" id="KW-0732">Signal</keyword>
<evidence type="ECO:0000256" key="1">
    <source>
        <dbReference type="ARBA" id="ARBA00022669"/>
    </source>
</evidence>
<evidence type="ECO:0000256" key="3">
    <source>
        <dbReference type="ARBA" id="ARBA00022737"/>
    </source>
</evidence>
<keyword evidence="5" id="KW-0325">Glycoprotein</keyword>
<dbReference type="EMBL" id="JARBDR010000918">
    <property type="protein sequence ID" value="KAJ8301800.1"/>
    <property type="molecule type" value="Genomic_DNA"/>
</dbReference>
<keyword evidence="3" id="KW-0677">Repeat</keyword>
<evidence type="ECO:0000256" key="4">
    <source>
        <dbReference type="ARBA" id="ARBA00023157"/>
    </source>
</evidence>
<evidence type="ECO:0000256" key="2">
    <source>
        <dbReference type="ARBA" id="ARBA00022729"/>
    </source>
</evidence>
<reference evidence="7 8" key="1">
    <citation type="submission" date="2022-12" db="EMBL/GenBank/DDBJ databases">
        <title>Chromosome-level genome of Tegillarca granosa.</title>
        <authorList>
            <person name="Kim J."/>
        </authorList>
    </citation>
    <scope>NUCLEOTIDE SEQUENCE [LARGE SCALE GENOMIC DNA]</scope>
    <source>
        <strain evidence="7">Teg-2019</strain>
        <tissue evidence="7">Adductor muscle</tissue>
    </source>
</reference>
<feature type="domain" description="Chitin-binding type-2" evidence="6">
    <location>
        <begin position="55"/>
        <end position="108"/>
    </location>
</feature>
<dbReference type="PROSITE" id="PS50940">
    <property type="entry name" value="CHIT_BIND_II"/>
    <property type="match status" value="1"/>
</dbReference>
<dbReference type="SUPFAM" id="SSF57625">
    <property type="entry name" value="Invertebrate chitin-binding proteins"/>
    <property type="match status" value="3"/>
</dbReference>
<dbReference type="Proteomes" id="UP001217089">
    <property type="component" value="Unassembled WGS sequence"/>
</dbReference>
<gene>
    <name evidence="7" type="ORF">KUTeg_020787</name>
</gene>
<keyword evidence="4" id="KW-1015">Disulfide bond</keyword>